<evidence type="ECO:0000313" key="4">
    <source>
        <dbReference type="Proteomes" id="UP000019681"/>
    </source>
</evidence>
<evidence type="ECO:0000313" key="3">
    <source>
        <dbReference type="EMBL" id="EYE88612.1"/>
    </source>
</evidence>
<reference evidence="3 4" key="1">
    <citation type="journal article" date="2014" name="Genome Announc.">
        <title>Draft Genome Sequence of Fervidicella metallireducens Strain AeBT, an Iron-Reducing Thermoanaerobe from the Great Artesian Basin.</title>
        <authorList>
            <person name="Patel B.K."/>
        </authorList>
    </citation>
    <scope>NUCLEOTIDE SEQUENCE [LARGE SCALE GENOMIC DNA]</scope>
    <source>
        <strain evidence="3 4">AeB</strain>
    </source>
</reference>
<dbReference type="Proteomes" id="UP000019681">
    <property type="component" value="Unassembled WGS sequence"/>
</dbReference>
<dbReference type="SMART" id="SM00240">
    <property type="entry name" value="FHA"/>
    <property type="match status" value="1"/>
</dbReference>
<name>A0A017RVC3_9CLOT</name>
<dbReference type="SUPFAM" id="SSF49879">
    <property type="entry name" value="SMAD/FHA domain"/>
    <property type="match status" value="1"/>
</dbReference>
<dbReference type="AlphaFoldDB" id="A0A017RVC3"/>
<dbReference type="Gene3D" id="2.60.200.20">
    <property type="match status" value="1"/>
</dbReference>
<keyword evidence="4" id="KW-1185">Reference proteome</keyword>
<dbReference type="Pfam" id="PF00498">
    <property type="entry name" value="FHA"/>
    <property type="match status" value="1"/>
</dbReference>
<dbReference type="EMBL" id="AZQP01000017">
    <property type="protein sequence ID" value="EYE88612.1"/>
    <property type="molecule type" value="Genomic_DNA"/>
</dbReference>
<keyword evidence="1" id="KW-0472">Membrane</keyword>
<dbReference type="InterPro" id="IPR008984">
    <property type="entry name" value="SMAD_FHA_dom_sf"/>
</dbReference>
<dbReference type="InterPro" id="IPR000253">
    <property type="entry name" value="FHA_dom"/>
</dbReference>
<dbReference type="OrthoDB" id="9816434at2"/>
<keyword evidence="1" id="KW-1133">Transmembrane helix</keyword>
<accession>A0A017RVC3</accession>
<dbReference type="PANTHER" id="PTHR23308">
    <property type="entry name" value="NUCLEAR INHIBITOR OF PROTEIN PHOSPHATASE-1"/>
    <property type="match status" value="1"/>
</dbReference>
<dbReference type="RefSeq" id="WP_035379411.1">
    <property type="nucleotide sequence ID" value="NZ_AZQP01000017.1"/>
</dbReference>
<comment type="caution">
    <text evidence="3">The sequence shown here is derived from an EMBL/GenBank/DDBJ whole genome shotgun (WGS) entry which is preliminary data.</text>
</comment>
<dbReference type="CDD" id="cd00060">
    <property type="entry name" value="FHA"/>
    <property type="match status" value="1"/>
</dbReference>
<feature type="domain" description="FHA" evidence="2">
    <location>
        <begin position="75"/>
        <end position="124"/>
    </location>
</feature>
<organism evidence="3 4">
    <name type="scientific">Fervidicella metallireducens AeB</name>
    <dbReference type="NCBI Taxonomy" id="1403537"/>
    <lineage>
        <taxon>Bacteria</taxon>
        <taxon>Bacillati</taxon>
        <taxon>Bacillota</taxon>
        <taxon>Clostridia</taxon>
        <taxon>Eubacteriales</taxon>
        <taxon>Clostridiaceae</taxon>
        <taxon>Fervidicella</taxon>
    </lineage>
</organism>
<gene>
    <name evidence="3" type="ORF">Q428_07060</name>
</gene>
<sequence>MIKQISLVMRFVVIGLIYFVLFRIIRIMYMDLKGIKGGKTRKEKSLELNYALEVIDAPENIKISRGSVYPIHPITNIGRNEDNHVILDDPFVSGHHARIVLDNEELIIQDLNSTNGTLRNGFKLKEAEEIFIGDIIEIGRITFKVIG</sequence>
<dbReference type="InterPro" id="IPR050923">
    <property type="entry name" value="Cell_Proc_Reg/RNA_Proc"/>
</dbReference>
<proteinExistence type="predicted"/>
<keyword evidence="1" id="KW-0812">Transmembrane</keyword>
<protein>
    <recommendedName>
        <fullName evidence="2">FHA domain-containing protein</fullName>
    </recommendedName>
</protein>
<evidence type="ECO:0000256" key="1">
    <source>
        <dbReference type="SAM" id="Phobius"/>
    </source>
</evidence>
<feature type="transmembrane region" description="Helical" evidence="1">
    <location>
        <begin position="6"/>
        <end position="25"/>
    </location>
</feature>
<dbReference type="PROSITE" id="PS50006">
    <property type="entry name" value="FHA_DOMAIN"/>
    <property type="match status" value="1"/>
</dbReference>
<evidence type="ECO:0000259" key="2">
    <source>
        <dbReference type="PROSITE" id="PS50006"/>
    </source>
</evidence>
<dbReference type="STRING" id="1403537.Q428_07060"/>